<sequence length="112" mass="12473">MPRFLAVYTMKPENLAWFRSLPKAEQDAIDAQGVRQWAAWEERNAVSILDRGGMVGKTTRVTKHGVTEARNPFCGYLVVEAETADAAARLFLDHPHLTVFPGDGVDIMPFVT</sequence>
<accession>A0A7Y0FW56</accession>
<dbReference type="RefSeq" id="WP_169590038.1">
    <property type="nucleotide sequence ID" value="NZ_JABBGK010000002.1"/>
</dbReference>
<gene>
    <name evidence="1" type="ORF">HHL25_10415</name>
</gene>
<comment type="caution">
    <text evidence="1">The sequence shown here is derived from an EMBL/GenBank/DDBJ whole genome shotgun (WGS) entry which is preliminary data.</text>
</comment>
<organism evidence="1 2">
    <name type="scientific">Rhizobium terricola</name>
    <dbReference type="NCBI Taxonomy" id="2728849"/>
    <lineage>
        <taxon>Bacteria</taxon>
        <taxon>Pseudomonadati</taxon>
        <taxon>Pseudomonadota</taxon>
        <taxon>Alphaproteobacteria</taxon>
        <taxon>Hyphomicrobiales</taxon>
        <taxon>Rhizobiaceae</taxon>
        <taxon>Rhizobium/Agrobacterium group</taxon>
        <taxon>Rhizobium</taxon>
    </lineage>
</organism>
<protein>
    <recommendedName>
        <fullName evidence="3">YCII-related domain-containing protein</fullName>
    </recommendedName>
</protein>
<reference evidence="1 2" key="1">
    <citation type="submission" date="2020-04" db="EMBL/GenBank/DDBJ databases">
        <title>Rhizobium sp. S-51 isolated from soil.</title>
        <authorList>
            <person name="Dahal R.H."/>
        </authorList>
    </citation>
    <scope>NUCLEOTIDE SEQUENCE [LARGE SCALE GENOMIC DNA]</scope>
    <source>
        <strain evidence="1 2">S-51</strain>
    </source>
</reference>
<dbReference type="EMBL" id="JABBGK010000002">
    <property type="protein sequence ID" value="NML74535.1"/>
    <property type="molecule type" value="Genomic_DNA"/>
</dbReference>
<dbReference type="AlphaFoldDB" id="A0A7Y0FW56"/>
<dbReference type="Proteomes" id="UP000541470">
    <property type="component" value="Unassembled WGS sequence"/>
</dbReference>
<evidence type="ECO:0008006" key="3">
    <source>
        <dbReference type="Google" id="ProtNLM"/>
    </source>
</evidence>
<evidence type="ECO:0000313" key="2">
    <source>
        <dbReference type="Proteomes" id="UP000541470"/>
    </source>
</evidence>
<proteinExistence type="predicted"/>
<keyword evidence="2" id="KW-1185">Reference proteome</keyword>
<evidence type="ECO:0000313" key="1">
    <source>
        <dbReference type="EMBL" id="NML74535.1"/>
    </source>
</evidence>
<name>A0A7Y0FW56_9HYPH</name>